<accession>A0ABN8IEW2</accession>
<dbReference type="Proteomes" id="UP000837857">
    <property type="component" value="Chromosome 23"/>
</dbReference>
<dbReference type="SUPFAM" id="SSF54928">
    <property type="entry name" value="RNA-binding domain, RBD"/>
    <property type="match status" value="1"/>
</dbReference>
<dbReference type="EMBL" id="OW152835">
    <property type="protein sequence ID" value="CAH2056101.1"/>
    <property type="molecule type" value="Genomic_DNA"/>
</dbReference>
<proteinExistence type="predicted"/>
<feature type="compositionally biased region" description="Acidic residues" evidence="2">
    <location>
        <begin position="147"/>
        <end position="162"/>
    </location>
</feature>
<evidence type="ECO:0000313" key="3">
    <source>
        <dbReference type="EMBL" id="CAH2056101.1"/>
    </source>
</evidence>
<protein>
    <submittedName>
        <fullName evidence="3">Uncharacterized protein</fullName>
    </submittedName>
</protein>
<sequence>MLKADYDNYRGGRFGGARFVRGGGAGKAFSVNQSVDHRPRALLVSGFEPDELDALLVHFAQFGEVTGKEVNLAVPELVLQYRARAQAELAVQLARHYNDRTLSITWVTNTKTINAAQPAQVQNGDSTQDEPKENEKRDSEETLLRFDEEEEEGEEEDRSWRR</sequence>
<evidence type="ECO:0000256" key="1">
    <source>
        <dbReference type="ARBA" id="ARBA00022884"/>
    </source>
</evidence>
<dbReference type="PANTHER" id="PTHR14398:SF0">
    <property type="entry name" value="ZINC FINGER PROTEIN SWM"/>
    <property type="match status" value="1"/>
</dbReference>
<gene>
    <name evidence="3" type="ORF">IPOD504_LOCUS9369</name>
</gene>
<reference evidence="3" key="1">
    <citation type="submission" date="2022-03" db="EMBL/GenBank/DDBJ databases">
        <authorList>
            <person name="Martin H S."/>
        </authorList>
    </citation>
    <scope>NUCLEOTIDE SEQUENCE</scope>
</reference>
<feature type="compositionally biased region" description="Polar residues" evidence="2">
    <location>
        <begin position="116"/>
        <end position="126"/>
    </location>
</feature>
<evidence type="ECO:0000256" key="2">
    <source>
        <dbReference type="SAM" id="MobiDB-lite"/>
    </source>
</evidence>
<feature type="non-terminal residue" evidence="3">
    <location>
        <position position="162"/>
    </location>
</feature>
<organism evidence="3 4">
    <name type="scientific">Iphiclides podalirius</name>
    <name type="common">scarce swallowtail</name>
    <dbReference type="NCBI Taxonomy" id="110791"/>
    <lineage>
        <taxon>Eukaryota</taxon>
        <taxon>Metazoa</taxon>
        <taxon>Ecdysozoa</taxon>
        <taxon>Arthropoda</taxon>
        <taxon>Hexapoda</taxon>
        <taxon>Insecta</taxon>
        <taxon>Pterygota</taxon>
        <taxon>Neoptera</taxon>
        <taxon>Endopterygota</taxon>
        <taxon>Lepidoptera</taxon>
        <taxon>Glossata</taxon>
        <taxon>Ditrysia</taxon>
        <taxon>Papilionoidea</taxon>
        <taxon>Papilionidae</taxon>
        <taxon>Papilioninae</taxon>
        <taxon>Iphiclides</taxon>
    </lineage>
</organism>
<dbReference type="InterPro" id="IPR012677">
    <property type="entry name" value="Nucleotide-bd_a/b_plait_sf"/>
</dbReference>
<name>A0ABN8IEW2_9NEOP</name>
<evidence type="ECO:0000313" key="4">
    <source>
        <dbReference type="Proteomes" id="UP000837857"/>
    </source>
</evidence>
<dbReference type="InterPro" id="IPR045137">
    <property type="entry name" value="RBM26/27"/>
</dbReference>
<feature type="region of interest" description="Disordered" evidence="2">
    <location>
        <begin position="116"/>
        <end position="162"/>
    </location>
</feature>
<keyword evidence="4" id="KW-1185">Reference proteome</keyword>
<dbReference type="Gene3D" id="3.30.70.330">
    <property type="match status" value="1"/>
</dbReference>
<feature type="compositionally biased region" description="Basic and acidic residues" evidence="2">
    <location>
        <begin position="129"/>
        <end position="146"/>
    </location>
</feature>
<dbReference type="InterPro" id="IPR035979">
    <property type="entry name" value="RBD_domain_sf"/>
</dbReference>
<keyword evidence="1" id="KW-0694">RNA-binding</keyword>
<dbReference type="PANTHER" id="PTHR14398">
    <property type="entry name" value="RNA RECOGNITION RRM/RNP DOMAIN"/>
    <property type="match status" value="1"/>
</dbReference>
<dbReference type="Pfam" id="PF14605">
    <property type="entry name" value="Nup35_RRM_2"/>
    <property type="match status" value="1"/>
</dbReference>